<evidence type="ECO:0000256" key="4">
    <source>
        <dbReference type="ARBA" id="ARBA00023136"/>
    </source>
</evidence>
<reference evidence="8 9" key="1">
    <citation type="journal article" date="2018" name="Plant J.">
        <title>Genome sequences of Chlorella sorokiniana UTEX 1602 and Micractinium conductrix SAG 241.80: implications to maltose excretion by a green alga.</title>
        <authorList>
            <person name="Arriola M.B."/>
            <person name="Velmurugan N."/>
            <person name="Zhang Y."/>
            <person name="Plunkett M.H."/>
            <person name="Hondzo H."/>
            <person name="Barney B.M."/>
        </authorList>
    </citation>
    <scope>NUCLEOTIDE SEQUENCE [LARGE SCALE GENOMIC DNA]</scope>
    <source>
        <strain evidence="8 9">SAG 241.80</strain>
    </source>
</reference>
<feature type="transmembrane region" description="Helical" evidence="6">
    <location>
        <begin position="190"/>
        <end position="213"/>
    </location>
</feature>
<keyword evidence="3 6" id="KW-1133">Transmembrane helix</keyword>
<keyword evidence="2 6" id="KW-0812">Transmembrane</keyword>
<accession>A0A2P6VA39</accession>
<dbReference type="Pfam" id="PF14295">
    <property type="entry name" value="PAN_4"/>
    <property type="match status" value="1"/>
</dbReference>
<evidence type="ECO:0000313" key="9">
    <source>
        <dbReference type="Proteomes" id="UP000239649"/>
    </source>
</evidence>
<dbReference type="Proteomes" id="UP000239649">
    <property type="component" value="Unassembled WGS sequence"/>
</dbReference>
<feature type="transmembrane region" description="Helical" evidence="6">
    <location>
        <begin position="344"/>
        <end position="363"/>
    </location>
</feature>
<evidence type="ECO:0000256" key="5">
    <source>
        <dbReference type="SAM" id="MobiDB-lite"/>
    </source>
</evidence>
<evidence type="ECO:0000313" key="8">
    <source>
        <dbReference type="EMBL" id="PSC70945.1"/>
    </source>
</evidence>
<feature type="compositionally biased region" description="Pro residues" evidence="5">
    <location>
        <begin position="749"/>
        <end position="758"/>
    </location>
</feature>
<dbReference type="Gene3D" id="3.50.4.10">
    <property type="entry name" value="Hepatocyte Growth Factor"/>
    <property type="match status" value="1"/>
</dbReference>
<evidence type="ECO:0000256" key="2">
    <source>
        <dbReference type="ARBA" id="ARBA00022692"/>
    </source>
</evidence>
<gene>
    <name evidence="8" type="ORF">C2E20_5636</name>
</gene>
<proteinExistence type="predicted"/>
<feature type="transmembrane region" description="Helical" evidence="6">
    <location>
        <begin position="252"/>
        <end position="277"/>
    </location>
</feature>
<feature type="domain" description="Apple" evidence="7">
    <location>
        <begin position="830"/>
        <end position="884"/>
    </location>
</feature>
<feature type="transmembrane region" description="Helical" evidence="6">
    <location>
        <begin position="225"/>
        <end position="245"/>
    </location>
</feature>
<comment type="subcellular location">
    <subcellularLocation>
        <location evidence="1">Membrane</location>
        <topology evidence="1">Multi-pass membrane protein</topology>
    </subcellularLocation>
</comment>
<keyword evidence="4 6" id="KW-0472">Membrane</keyword>
<sequence length="912" mass="88824">MSGVVRLRLREQVCRSDGRLDKQNSDTVRSLEGLLPEDEASPPPPSPEQPQSEGWAWFDRPATTPTGPLRQRGTHTGSTYLDSERITRDPLELRVGDRTSLAAGGPPALPDAVPLASRALAAAIAALGSATLAGLLPPLVLDSDAVLLGGEPWRLLAASLQPDGVLDGGAAATALLSGGAYAERRLGQGLFAAAFLLPGASAALMWCALAVAADLGQLVTCGPSVPLLGPAACLAAVAATNWRVLGEARQRAACLVAVAALAAPALLAPDVLAPAVALEASRLQWWDAGLVAAAGAVLGVAAGPNLQLQHELDIADGAMTISGDEEELLVVVDRRTAPGRWGPILLYTAALAAAVGGLQGAALENEALQAVLDSLAAAVRSQDPEVQAAAAAALYELAPDAWNLNASPGAARVPAVDMSSAGAVGLAALLLLAAAAGCEARVDATLHHHRTLLQNATASASASAIAQALASGNTTAAASAIAQARAAASGNTAAIASATAIAAASGQADALAQAAAQAATQGGGAQAQAIASAVSSATGQTVTPQQLQQGQVGAVSGAISKGTGSCSSKATATAGGFSQQATAISSAVANATTAVCGGGDATAQAQAAATATATATAQAYASAVAEVQSQPGCSGCASASGTATAVATALANASASAFATAANACCPGQAQAVASALSEAVATAVATATASAAANACASGGGSASASSQAISTAVATASAKAYATAFASLSQCVAQAGAGAGAGAGASPLPPPPPPPGGKAGVEAVPAPPPAGGPAPPACRGFVRVSCCRGGSSPDRCVCFGGRVCQYGRLTASPLVYARVSTGGQANAEGDLLRSVDGVATVAACCTLCQNESGCNVFVYCAVDKGCDNGVGQIYPAKSCYLKTQALQPGQEPKYFAQGSVVQWQSGYIPT</sequence>
<keyword evidence="9" id="KW-1185">Reference proteome</keyword>
<evidence type="ECO:0000259" key="7">
    <source>
        <dbReference type="Pfam" id="PF14295"/>
    </source>
</evidence>
<name>A0A2P6VA39_9CHLO</name>
<organism evidence="8 9">
    <name type="scientific">Micractinium conductrix</name>
    <dbReference type="NCBI Taxonomy" id="554055"/>
    <lineage>
        <taxon>Eukaryota</taxon>
        <taxon>Viridiplantae</taxon>
        <taxon>Chlorophyta</taxon>
        <taxon>core chlorophytes</taxon>
        <taxon>Trebouxiophyceae</taxon>
        <taxon>Chlorellales</taxon>
        <taxon>Chlorellaceae</taxon>
        <taxon>Chlorella clade</taxon>
        <taxon>Micractinium</taxon>
    </lineage>
</organism>
<dbReference type="GO" id="GO:0016020">
    <property type="term" value="C:membrane"/>
    <property type="evidence" value="ECO:0007669"/>
    <property type="project" value="UniProtKB-SubCell"/>
</dbReference>
<dbReference type="STRING" id="554055.A0A2P6VA39"/>
<dbReference type="EMBL" id="LHPF02000017">
    <property type="protein sequence ID" value="PSC70945.1"/>
    <property type="molecule type" value="Genomic_DNA"/>
</dbReference>
<feature type="compositionally biased region" description="Basic and acidic residues" evidence="5">
    <location>
        <begin position="15"/>
        <end position="24"/>
    </location>
</feature>
<feature type="region of interest" description="Disordered" evidence="5">
    <location>
        <begin position="744"/>
        <end position="771"/>
    </location>
</feature>
<dbReference type="OrthoDB" id="498941at2759"/>
<evidence type="ECO:0000256" key="6">
    <source>
        <dbReference type="SAM" id="Phobius"/>
    </source>
</evidence>
<dbReference type="InterPro" id="IPR035952">
    <property type="entry name" value="Rhomboid-like_sf"/>
</dbReference>
<dbReference type="InterPro" id="IPR003609">
    <property type="entry name" value="Pan_app"/>
</dbReference>
<dbReference type="SUPFAM" id="SSF144091">
    <property type="entry name" value="Rhomboid-like"/>
    <property type="match status" value="1"/>
</dbReference>
<evidence type="ECO:0000256" key="3">
    <source>
        <dbReference type="ARBA" id="ARBA00022989"/>
    </source>
</evidence>
<dbReference type="AlphaFoldDB" id="A0A2P6VA39"/>
<feature type="transmembrane region" description="Helical" evidence="6">
    <location>
        <begin position="283"/>
        <end position="302"/>
    </location>
</feature>
<feature type="region of interest" description="Disordered" evidence="5">
    <location>
        <begin position="15"/>
        <end position="85"/>
    </location>
</feature>
<protein>
    <recommendedName>
        <fullName evidence="7">Apple domain-containing protein</fullName>
    </recommendedName>
</protein>
<evidence type="ECO:0000256" key="1">
    <source>
        <dbReference type="ARBA" id="ARBA00004141"/>
    </source>
</evidence>
<comment type="caution">
    <text evidence="8">The sequence shown here is derived from an EMBL/GenBank/DDBJ whole genome shotgun (WGS) entry which is preliminary data.</text>
</comment>